<gene>
    <name evidence="1" type="ORF">CEXT_702211</name>
</gene>
<dbReference type="EMBL" id="BPLR01018265">
    <property type="protein sequence ID" value="GIY98169.1"/>
    <property type="molecule type" value="Genomic_DNA"/>
</dbReference>
<accession>A0AAV4XTW0</accession>
<dbReference type="AlphaFoldDB" id="A0AAV4XTW0"/>
<evidence type="ECO:0000313" key="2">
    <source>
        <dbReference type="Proteomes" id="UP001054945"/>
    </source>
</evidence>
<evidence type="ECO:0000313" key="1">
    <source>
        <dbReference type="EMBL" id="GIY98169.1"/>
    </source>
</evidence>
<dbReference type="Proteomes" id="UP001054945">
    <property type="component" value="Unassembled WGS sequence"/>
</dbReference>
<comment type="caution">
    <text evidence="1">The sequence shown here is derived from an EMBL/GenBank/DDBJ whole genome shotgun (WGS) entry which is preliminary data.</text>
</comment>
<reference evidence="1 2" key="1">
    <citation type="submission" date="2021-06" db="EMBL/GenBank/DDBJ databases">
        <title>Caerostris extrusa draft genome.</title>
        <authorList>
            <person name="Kono N."/>
            <person name="Arakawa K."/>
        </authorList>
    </citation>
    <scope>NUCLEOTIDE SEQUENCE [LARGE SCALE GENOMIC DNA]</scope>
</reference>
<sequence>MVSSSKILFVRPFKHQSMVSRQKTSYICPFKHQSMASSPKTSFIRPFKHQSMASSPKTSFIRPFLSISPCLCRCCQLPNPLMSRGNANFTVSSPCSIYIEANRFPWWSLQVDVCDSENDSLSESWFSG</sequence>
<organism evidence="1 2">
    <name type="scientific">Caerostris extrusa</name>
    <name type="common">Bark spider</name>
    <name type="synonym">Caerostris bankana</name>
    <dbReference type="NCBI Taxonomy" id="172846"/>
    <lineage>
        <taxon>Eukaryota</taxon>
        <taxon>Metazoa</taxon>
        <taxon>Ecdysozoa</taxon>
        <taxon>Arthropoda</taxon>
        <taxon>Chelicerata</taxon>
        <taxon>Arachnida</taxon>
        <taxon>Araneae</taxon>
        <taxon>Araneomorphae</taxon>
        <taxon>Entelegynae</taxon>
        <taxon>Araneoidea</taxon>
        <taxon>Araneidae</taxon>
        <taxon>Caerostris</taxon>
    </lineage>
</organism>
<name>A0AAV4XTW0_CAEEX</name>
<proteinExistence type="predicted"/>
<protein>
    <submittedName>
        <fullName evidence="1">Uncharacterized protein</fullName>
    </submittedName>
</protein>
<keyword evidence="2" id="KW-1185">Reference proteome</keyword>